<proteinExistence type="predicted"/>
<evidence type="ECO:0000313" key="1">
    <source>
        <dbReference type="EMBL" id="RRT36281.1"/>
    </source>
</evidence>
<comment type="caution">
    <text evidence="1">The sequence shown here is derived from an EMBL/GenBank/DDBJ whole genome shotgun (WGS) entry which is preliminary data.</text>
</comment>
<organism evidence="1 2">
    <name type="scientific">Ensete ventricosum</name>
    <name type="common">Abyssinian banana</name>
    <name type="synonym">Musa ensete</name>
    <dbReference type="NCBI Taxonomy" id="4639"/>
    <lineage>
        <taxon>Eukaryota</taxon>
        <taxon>Viridiplantae</taxon>
        <taxon>Streptophyta</taxon>
        <taxon>Embryophyta</taxon>
        <taxon>Tracheophyta</taxon>
        <taxon>Spermatophyta</taxon>
        <taxon>Magnoliopsida</taxon>
        <taxon>Liliopsida</taxon>
        <taxon>Zingiberales</taxon>
        <taxon>Musaceae</taxon>
        <taxon>Ensete</taxon>
    </lineage>
</organism>
<accession>A0A426X9W9</accession>
<name>A0A426X9W9_ENSVE</name>
<gene>
    <name evidence="1" type="ORF">B296_00035878</name>
</gene>
<evidence type="ECO:0000313" key="2">
    <source>
        <dbReference type="Proteomes" id="UP000287651"/>
    </source>
</evidence>
<dbReference type="EMBL" id="AMZH03023814">
    <property type="protein sequence ID" value="RRT36281.1"/>
    <property type="molecule type" value="Genomic_DNA"/>
</dbReference>
<protein>
    <submittedName>
        <fullName evidence="1">Uncharacterized protein</fullName>
    </submittedName>
</protein>
<dbReference type="AlphaFoldDB" id="A0A426X9W9"/>
<sequence>MTGSLELQPDNEPRSSLSIRPGFGRCSWILPKFARRFTEGIEKLAGNMSGDCRKKTERLTARMPEVAGLVGNSGGGQQLSVNKPPRWRLNCLYHRMQAMANG</sequence>
<dbReference type="Proteomes" id="UP000287651">
    <property type="component" value="Unassembled WGS sequence"/>
</dbReference>
<reference evidence="1 2" key="1">
    <citation type="journal article" date="2014" name="Agronomy (Basel)">
        <title>A Draft Genome Sequence for Ensete ventricosum, the Drought-Tolerant Tree Against Hunger.</title>
        <authorList>
            <person name="Harrison J."/>
            <person name="Moore K.A."/>
            <person name="Paszkiewicz K."/>
            <person name="Jones T."/>
            <person name="Grant M."/>
            <person name="Ambacheew D."/>
            <person name="Muzemil S."/>
            <person name="Studholme D.J."/>
        </authorList>
    </citation>
    <scope>NUCLEOTIDE SEQUENCE [LARGE SCALE GENOMIC DNA]</scope>
</reference>